<name>A0A7R9LA28_9ACAR</name>
<keyword evidence="1" id="KW-1133">Transmembrane helix</keyword>
<dbReference type="EMBL" id="CAJPVJ010000146">
    <property type="protein sequence ID" value="CAG2161458.1"/>
    <property type="molecule type" value="Genomic_DNA"/>
</dbReference>
<dbReference type="EMBL" id="OC914971">
    <property type="protein sequence ID" value="CAD7637864.1"/>
    <property type="molecule type" value="Genomic_DNA"/>
</dbReference>
<evidence type="ECO:0000313" key="2">
    <source>
        <dbReference type="EMBL" id="CAD7637864.1"/>
    </source>
</evidence>
<keyword evidence="3" id="KW-1185">Reference proteome</keyword>
<proteinExistence type="predicted"/>
<reference evidence="2" key="1">
    <citation type="submission" date="2020-11" db="EMBL/GenBank/DDBJ databases">
        <authorList>
            <person name="Tran Van P."/>
        </authorList>
    </citation>
    <scope>NUCLEOTIDE SEQUENCE</scope>
</reference>
<feature type="transmembrane region" description="Helical" evidence="1">
    <location>
        <begin position="12"/>
        <end position="31"/>
    </location>
</feature>
<keyword evidence="1" id="KW-0472">Membrane</keyword>
<evidence type="ECO:0000313" key="3">
    <source>
        <dbReference type="Proteomes" id="UP000728032"/>
    </source>
</evidence>
<organism evidence="2">
    <name type="scientific">Oppiella nova</name>
    <dbReference type="NCBI Taxonomy" id="334625"/>
    <lineage>
        <taxon>Eukaryota</taxon>
        <taxon>Metazoa</taxon>
        <taxon>Ecdysozoa</taxon>
        <taxon>Arthropoda</taxon>
        <taxon>Chelicerata</taxon>
        <taxon>Arachnida</taxon>
        <taxon>Acari</taxon>
        <taxon>Acariformes</taxon>
        <taxon>Sarcoptiformes</taxon>
        <taxon>Oribatida</taxon>
        <taxon>Brachypylina</taxon>
        <taxon>Oppioidea</taxon>
        <taxon>Oppiidae</taxon>
        <taxon>Oppiella</taxon>
    </lineage>
</organism>
<dbReference type="AlphaFoldDB" id="A0A7R9LA28"/>
<sequence>MRLHLCPKCVKSVLIVLTFVCAFVAFTKYYFTSDDPDIHAISLPPSGGQQIVATKEADPAYVILFWTKYFNQPIEWYLSDSELTIDGERCAGSP</sequence>
<dbReference type="OrthoDB" id="427096at2759"/>
<keyword evidence="1" id="KW-0812">Transmembrane</keyword>
<accession>A0A7R9LA28</accession>
<gene>
    <name evidence="2" type="ORF">ONB1V03_LOCUS1065</name>
</gene>
<dbReference type="Proteomes" id="UP000728032">
    <property type="component" value="Unassembled WGS sequence"/>
</dbReference>
<feature type="non-terminal residue" evidence="2">
    <location>
        <position position="1"/>
    </location>
</feature>
<evidence type="ECO:0000256" key="1">
    <source>
        <dbReference type="SAM" id="Phobius"/>
    </source>
</evidence>
<protein>
    <submittedName>
        <fullName evidence="2">Uncharacterized protein</fullName>
    </submittedName>
</protein>